<dbReference type="InterPro" id="IPR026870">
    <property type="entry name" value="Zinc_ribbon_dom"/>
</dbReference>
<feature type="compositionally biased region" description="Polar residues" evidence="1">
    <location>
        <begin position="52"/>
        <end position="66"/>
    </location>
</feature>
<evidence type="ECO:0000259" key="4">
    <source>
        <dbReference type="Pfam" id="PF22820"/>
    </source>
</evidence>
<evidence type="ECO:0000256" key="2">
    <source>
        <dbReference type="SAM" id="Phobius"/>
    </source>
</evidence>
<keyword evidence="6" id="KW-1185">Reference proteome</keyword>
<organism evidence="5 6">
    <name type="scientific">Dellaglioa carnosa</name>
    <dbReference type="NCBI Taxonomy" id="2995136"/>
    <lineage>
        <taxon>Bacteria</taxon>
        <taxon>Bacillati</taxon>
        <taxon>Bacillota</taxon>
        <taxon>Bacilli</taxon>
        <taxon>Lactobacillales</taxon>
        <taxon>Lactobacillaceae</taxon>
        <taxon>Dellaglioa</taxon>
    </lineage>
</organism>
<dbReference type="Proteomes" id="UP001081467">
    <property type="component" value="Unassembled WGS sequence"/>
</dbReference>
<feature type="region of interest" description="Disordered" evidence="1">
    <location>
        <begin position="52"/>
        <end position="82"/>
    </location>
</feature>
<reference evidence="5" key="1">
    <citation type="submission" date="2022-09" db="EMBL/GenBank/DDBJ databases">
        <title>Diversity of Dellaglioa algida.</title>
        <authorList>
            <person name="Matthias E."/>
            <person name="Werum V."/>
        </authorList>
    </citation>
    <scope>NUCLEOTIDE SEQUENCE</scope>
    <source>
        <strain evidence="5">TMW 2.2523</strain>
    </source>
</reference>
<dbReference type="PANTHER" id="PTHR40038:SF1">
    <property type="entry name" value="MEMBRANE-ASSOCIATED PROTEIN TCAA"/>
    <property type="match status" value="1"/>
</dbReference>
<dbReference type="Pfam" id="PF13240">
    <property type="entry name" value="Zn_Ribbon_1"/>
    <property type="match status" value="1"/>
</dbReference>
<sequence length="517" mass="56716">MIKKEYIYHAPLDDTAGGSAQKFCPNCGSKVPQGANFCPNCNFDLRVSPVTPQQPNSVTPAQSKAPVQQEMPVEQTRTTAPKKPISGKTKFIRILIGILVLVIAGGYYVGTKYYSKDNQINRITDSLKDNKNMESYFSTSDTSFKITDSNMKPASDAWHSASSLKYFKTGLTDNKDTSTYFRLKENGKHWLLFPKYTADFSTASVKLSTNSSGADIKLNGKKVATATSDDYNKTISGLVPGSYTLESVGSIDGTKLTNKSTQFIGGSTSKVNLDLSTITFRIKSIANADIFVNSKKVGTTSDSGSATIGPIASSGNNLLQLKEKVGNNTLVTSKYQISGNDDDNNVTLDNTDENGSQDNSDSNLFTIAFPDMLSTDDAQSYMDKLFTHIDNYTSEGDDSDEYSNESYGSIDSFFVDGKSNEDAKKWVKIAMGYHDNHLLTGVDYEAKVKTVTPTAKNKFNVTYDVTYTFHITDDDDKSSTKTQVFEFTAKTNYSNNDDFLIDSISPGKQISEKIEDN</sequence>
<dbReference type="RefSeq" id="WP_269023778.1">
    <property type="nucleotide sequence ID" value="NZ_JANXKW010000002.1"/>
</dbReference>
<evidence type="ECO:0000256" key="1">
    <source>
        <dbReference type="SAM" id="MobiDB-lite"/>
    </source>
</evidence>
<feature type="domain" description="Zinc-ribbon" evidence="3">
    <location>
        <begin position="23"/>
        <end position="44"/>
    </location>
</feature>
<keyword evidence="2" id="KW-0812">Transmembrane</keyword>
<dbReference type="Pfam" id="PF22820">
    <property type="entry name" value="TcaA_3rd_4th"/>
    <property type="match status" value="1"/>
</dbReference>
<feature type="region of interest" description="Disordered" evidence="1">
    <location>
        <begin position="341"/>
        <end position="361"/>
    </location>
</feature>
<dbReference type="EMBL" id="JANXLI010000002">
    <property type="protein sequence ID" value="MCZ2491208.1"/>
    <property type="molecule type" value="Genomic_DNA"/>
</dbReference>
<evidence type="ECO:0000313" key="6">
    <source>
        <dbReference type="Proteomes" id="UP001081467"/>
    </source>
</evidence>
<keyword evidence="2" id="KW-0472">Membrane</keyword>
<accession>A0ABT4JNL1</accession>
<protein>
    <submittedName>
        <fullName evidence="5">Zinc-ribbon domain-containing protein</fullName>
    </submittedName>
</protein>
<feature type="transmembrane region" description="Helical" evidence="2">
    <location>
        <begin position="91"/>
        <end position="110"/>
    </location>
</feature>
<feature type="domain" description="TcaA 4th" evidence="4">
    <location>
        <begin position="279"/>
        <end position="349"/>
    </location>
</feature>
<evidence type="ECO:0000313" key="5">
    <source>
        <dbReference type="EMBL" id="MCZ2491208.1"/>
    </source>
</evidence>
<comment type="caution">
    <text evidence="5">The sequence shown here is derived from an EMBL/GenBank/DDBJ whole genome shotgun (WGS) entry which is preliminary data.</text>
</comment>
<proteinExistence type="predicted"/>
<name>A0ABT4JNL1_9LACO</name>
<keyword evidence="2" id="KW-1133">Transmembrane helix</keyword>
<evidence type="ECO:0000259" key="3">
    <source>
        <dbReference type="Pfam" id="PF13240"/>
    </source>
</evidence>
<dbReference type="PANTHER" id="PTHR40038">
    <property type="entry name" value="MEMBRANE-ASSOCIATED PROTEIN TCAA"/>
    <property type="match status" value="1"/>
</dbReference>
<gene>
    <name evidence="5" type="ORF">N0K80_03460</name>
</gene>
<dbReference type="InterPro" id="IPR054530">
    <property type="entry name" value="TcaA_4th"/>
</dbReference>